<sequence>MLSADEATGAFQAERPRLVRLAYRMLGSLGEAEDVVQDAWIRWRQVDHSEVASPGAFLSRTVTRLCLDVMKSARVQRETYFGTWLPEPFATTPEDDIGDDITLTLMLALERLSPLERAAFILHDVFGMPLNEIATTLDREAPAIRQLAARARKHVQAAKPRFPVDREEGATIAKAFFEASASGDVAALRAMLAESVVVHSDGGGKAHAFPQPIIGVDKVARMFEGVARKSWIQNAQKLQDLWIDGLPGYLSLEPGNAFQTVALEIENGLIVGIYFTRNPDKLERLVERFGRGAASPSAH</sequence>
<dbReference type="InterPro" id="IPR013325">
    <property type="entry name" value="RNA_pol_sigma_r2"/>
</dbReference>
<dbReference type="EMBL" id="JAFBCY010000002">
    <property type="protein sequence ID" value="MBM7851451.1"/>
    <property type="molecule type" value="Genomic_DNA"/>
</dbReference>
<evidence type="ECO:0000259" key="2">
    <source>
        <dbReference type="Pfam" id="PF04542"/>
    </source>
</evidence>
<reference evidence="4" key="1">
    <citation type="journal article" date="2014" name="Int. J. Syst. Evol. Microbiol.">
        <title>Complete genome sequence of Corynebacterium casei LMG S-19264T (=DSM 44701T), isolated from a smear-ripened cheese.</title>
        <authorList>
            <consortium name="US DOE Joint Genome Institute (JGI-PGF)"/>
            <person name="Walter F."/>
            <person name="Albersmeier A."/>
            <person name="Kalinowski J."/>
            <person name="Ruckert C."/>
        </authorList>
    </citation>
    <scope>NUCLEOTIDE SEQUENCE</scope>
    <source>
        <strain evidence="4">VKM B-1606</strain>
    </source>
</reference>
<dbReference type="GO" id="GO:0006352">
    <property type="term" value="P:DNA-templated transcription initiation"/>
    <property type="evidence" value="ECO:0007669"/>
    <property type="project" value="InterPro"/>
</dbReference>
<dbReference type="SUPFAM" id="SSF54427">
    <property type="entry name" value="NTF2-like"/>
    <property type="match status" value="1"/>
</dbReference>
<dbReference type="GO" id="GO:0003677">
    <property type="term" value="F:DNA binding"/>
    <property type="evidence" value="ECO:0007669"/>
    <property type="project" value="InterPro"/>
</dbReference>
<comment type="subunit">
    <text evidence="1">Interacts transiently with the RNA polymerase catalytic core formed by RpoA, RpoB, RpoC and RpoZ (2 alpha, 1 beta, 1 beta' and 1 omega subunit) to form the RNA polymerase holoenzyme that can initiate transcription.</text>
</comment>
<dbReference type="InterPro" id="IPR013249">
    <property type="entry name" value="RNA_pol_sigma70_r4_t2"/>
</dbReference>
<dbReference type="NCBIfam" id="NF007214">
    <property type="entry name" value="PRK09636.1"/>
    <property type="match status" value="1"/>
</dbReference>
<evidence type="ECO:0000313" key="6">
    <source>
        <dbReference type="Proteomes" id="UP000758856"/>
    </source>
</evidence>
<name>A0A9W6MQS1_9HYPH</name>
<dbReference type="InterPro" id="IPR052704">
    <property type="entry name" value="ECF_Sigma-70_Domain"/>
</dbReference>
<dbReference type="PANTHER" id="PTHR30173">
    <property type="entry name" value="SIGMA 19 FACTOR"/>
    <property type="match status" value="1"/>
</dbReference>
<comment type="caution">
    <text evidence="4">The sequence shown here is derived from an EMBL/GenBank/DDBJ whole genome shotgun (WGS) entry which is preliminary data.</text>
</comment>
<dbReference type="InterPro" id="IPR036388">
    <property type="entry name" value="WH-like_DNA-bd_sf"/>
</dbReference>
<dbReference type="Gene3D" id="1.10.10.10">
    <property type="entry name" value="Winged helix-like DNA-binding domain superfamily/Winged helix DNA-binding domain"/>
    <property type="match status" value="1"/>
</dbReference>
<dbReference type="SUPFAM" id="SSF88659">
    <property type="entry name" value="Sigma3 and sigma4 domains of RNA polymerase sigma factors"/>
    <property type="match status" value="1"/>
</dbReference>
<evidence type="ECO:0000313" key="5">
    <source>
        <dbReference type="EMBL" id="MBM7851451.1"/>
    </source>
</evidence>
<dbReference type="Gene3D" id="3.10.450.50">
    <property type="match status" value="1"/>
</dbReference>
<feature type="domain" description="RNA polymerase sigma factor 70 region 4 type 2" evidence="3">
    <location>
        <begin position="105"/>
        <end position="154"/>
    </location>
</feature>
<dbReference type="Pfam" id="PF04542">
    <property type="entry name" value="Sigma70_r2"/>
    <property type="match status" value="1"/>
</dbReference>
<dbReference type="InterPro" id="IPR032710">
    <property type="entry name" value="NTF2-like_dom_sf"/>
</dbReference>
<dbReference type="AlphaFoldDB" id="A0A9W6MQS1"/>
<evidence type="ECO:0000313" key="7">
    <source>
        <dbReference type="Proteomes" id="UP001143400"/>
    </source>
</evidence>
<accession>A0A9W6MQS1</accession>
<reference evidence="5 6" key="2">
    <citation type="submission" date="2021-01" db="EMBL/GenBank/DDBJ databases">
        <title>Genomic Encyclopedia of Type Strains, Phase IV (KMG-IV): sequencing the most valuable type-strain genomes for metagenomic binning, comparative biology and taxonomic classification.</title>
        <authorList>
            <person name="Goeker M."/>
        </authorList>
    </citation>
    <scope>NUCLEOTIDE SEQUENCE [LARGE SCALE GENOMIC DNA]</scope>
    <source>
        <strain evidence="5 6">DSM 6130</strain>
    </source>
</reference>
<evidence type="ECO:0000256" key="1">
    <source>
        <dbReference type="ARBA" id="ARBA00011344"/>
    </source>
</evidence>
<dbReference type="GO" id="GO:0016987">
    <property type="term" value="F:sigma factor activity"/>
    <property type="evidence" value="ECO:0007669"/>
    <property type="project" value="InterPro"/>
</dbReference>
<organism evidence="4 7">
    <name type="scientific">Methylopila capsulata</name>
    <dbReference type="NCBI Taxonomy" id="61654"/>
    <lineage>
        <taxon>Bacteria</taxon>
        <taxon>Pseudomonadati</taxon>
        <taxon>Pseudomonadota</taxon>
        <taxon>Alphaproteobacteria</taxon>
        <taxon>Hyphomicrobiales</taxon>
        <taxon>Methylopilaceae</taxon>
        <taxon>Methylopila</taxon>
    </lineage>
</organism>
<dbReference type="SUPFAM" id="SSF88946">
    <property type="entry name" value="Sigma2 domain of RNA polymerase sigma factors"/>
    <property type="match status" value="1"/>
</dbReference>
<dbReference type="RefSeq" id="WP_204949884.1">
    <property type="nucleotide sequence ID" value="NZ_BSFF01000001.1"/>
</dbReference>
<dbReference type="InterPro" id="IPR007627">
    <property type="entry name" value="RNA_pol_sigma70_r2"/>
</dbReference>
<proteinExistence type="predicted"/>
<evidence type="ECO:0000313" key="4">
    <source>
        <dbReference type="EMBL" id="GLK54507.1"/>
    </source>
</evidence>
<keyword evidence="6" id="KW-1185">Reference proteome</keyword>
<dbReference type="Proteomes" id="UP000758856">
    <property type="component" value="Unassembled WGS sequence"/>
</dbReference>
<dbReference type="Proteomes" id="UP001143400">
    <property type="component" value="Unassembled WGS sequence"/>
</dbReference>
<dbReference type="Gene3D" id="1.10.1740.10">
    <property type="match status" value="1"/>
</dbReference>
<protein>
    <submittedName>
        <fullName evidence="4">RNA polymerase sigma factor SigJ</fullName>
    </submittedName>
    <submittedName>
        <fullName evidence="5">RNA polymerase sigma-70 factor (ECF subfamily)</fullName>
    </submittedName>
</protein>
<reference evidence="4" key="3">
    <citation type="submission" date="2023-01" db="EMBL/GenBank/DDBJ databases">
        <authorList>
            <person name="Sun Q."/>
            <person name="Evtushenko L."/>
        </authorList>
    </citation>
    <scope>NUCLEOTIDE SEQUENCE</scope>
    <source>
        <strain evidence="4">VKM B-1606</strain>
    </source>
</reference>
<dbReference type="PANTHER" id="PTHR30173:SF36">
    <property type="entry name" value="ECF RNA POLYMERASE SIGMA FACTOR SIGJ"/>
    <property type="match status" value="1"/>
</dbReference>
<dbReference type="InterPro" id="IPR014284">
    <property type="entry name" value="RNA_pol_sigma-70_dom"/>
</dbReference>
<dbReference type="InterPro" id="IPR013324">
    <property type="entry name" value="RNA_pol_sigma_r3/r4-like"/>
</dbReference>
<dbReference type="NCBIfam" id="TIGR02937">
    <property type="entry name" value="sigma70-ECF"/>
    <property type="match status" value="1"/>
</dbReference>
<dbReference type="Pfam" id="PF08281">
    <property type="entry name" value="Sigma70_r4_2"/>
    <property type="match status" value="1"/>
</dbReference>
<dbReference type="EMBL" id="BSFF01000001">
    <property type="protein sequence ID" value="GLK54507.1"/>
    <property type="molecule type" value="Genomic_DNA"/>
</dbReference>
<feature type="domain" description="RNA polymerase sigma-70 region 2" evidence="2">
    <location>
        <begin position="11"/>
        <end position="74"/>
    </location>
</feature>
<gene>
    <name evidence="4" type="primary">sig</name>
    <name evidence="4" type="ORF">GCM10008170_05260</name>
    <name evidence="5" type="ORF">JOD31_001676</name>
</gene>
<evidence type="ECO:0000259" key="3">
    <source>
        <dbReference type="Pfam" id="PF08281"/>
    </source>
</evidence>